<keyword evidence="15" id="KW-1133">Transmembrane helix</keyword>
<dbReference type="PANTHER" id="PTHR23350:SF0">
    <property type="entry name" value="PEROXISOME BIOGENESIS FACTOR 10"/>
    <property type="match status" value="1"/>
</dbReference>
<keyword evidence="16" id="KW-0472">Membrane</keyword>
<evidence type="ECO:0000256" key="13">
    <source>
        <dbReference type="ARBA" id="ARBA00022833"/>
    </source>
</evidence>
<comment type="catalytic activity">
    <reaction evidence="1">
        <text>S-ubiquitinyl-[E2 ubiquitin-conjugating enzyme]-L-cysteine + [acceptor protein]-L-lysine = [E2 ubiquitin-conjugating enzyme]-L-cysteine + N(6)-ubiquitinyl-[acceptor protein]-L-lysine.</text>
        <dbReference type="EC" id="2.3.2.27"/>
    </reaction>
</comment>
<dbReference type="PROSITE" id="PS00518">
    <property type="entry name" value="ZF_RING_1"/>
    <property type="match status" value="1"/>
</dbReference>
<dbReference type="CDD" id="cd16527">
    <property type="entry name" value="RING-HC_PEX10"/>
    <property type="match status" value="1"/>
</dbReference>
<dbReference type="EMBL" id="LT598464">
    <property type="protein sequence ID" value="SCU80836.1"/>
    <property type="molecule type" value="Genomic_DNA"/>
</dbReference>
<dbReference type="EC" id="2.3.2.27" evidence="5"/>
<comment type="subcellular location">
    <subcellularLocation>
        <location evidence="2">Peroxisome membrane</location>
        <topology evidence="2">Multi-pass membrane protein</topology>
    </subcellularLocation>
</comment>
<evidence type="ECO:0000256" key="18">
    <source>
        <dbReference type="ARBA" id="ARBA00041230"/>
    </source>
</evidence>
<protein>
    <recommendedName>
        <fullName evidence="5">RING-type E3 ubiquitin transferase</fullName>
        <ecNumber evidence="5">2.3.2.27</ecNumber>
    </recommendedName>
    <alternativeName>
        <fullName evidence="18">Peroxin-10</fullName>
    </alternativeName>
</protein>
<keyword evidence="10" id="KW-0479">Metal-binding</keyword>
<keyword evidence="7" id="KW-0962">Peroxisome biogenesis</keyword>
<evidence type="ECO:0000256" key="14">
    <source>
        <dbReference type="ARBA" id="ARBA00022927"/>
    </source>
</evidence>
<keyword evidence="13" id="KW-0862">Zinc</keyword>
<dbReference type="PROSITE" id="PS50089">
    <property type="entry name" value="ZF_RING_2"/>
    <property type="match status" value="1"/>
</dbReference>
<dbReference type="Pfam" id="PF13639">
    <property type="entry name" value="zf-RING_2"/>
    <property type="match status" value="1"/>
</dbReference>
<dbReference type="OrthoDB" id="6270329at2759"/>
<dbReference type="SUPFAM" id="SSF57850">
    <property type="entry name" value="RING/U-box"/>
    <property type="match status" value="1"/>
</dbReference>
<dbReference type="SMART" id="SM00184">
    <property type="entry name" value="RING"/>
    <property type="match status" value="1"/>
</dbReference>
<dbReference type="GO" id="GO:0005778">
    <property type="term" value="C:peroxisomal membrane"/>
    <property type="evidence" value="ECO:0007669"/>
    <property type="project" value="UniProtKB-SubCell"/>
</dbReference>
<evidence type="ECO:0000256" key="5">
    <source>
        <dbReference type="ARBA" id="ARBA00012483"/>
    </source>
</evidence>
<keyword evidence="11 19" id="KW-0863">Zinc-finger</keyword>
<keyword evidence="17" id="KW-0576">Peroxisome</keyword>
<dbReference type="STRING" id="1230905.A0A1G4IUW6"/>
<evidence type="ECO:0000256" key="12">
    <source>
        <dbReference type="ARBA" id="ARBA00022786"/>
    </source>
</evidence>
<evidence type="ECO:0000256" key="9">
    <source>
        <dbReference type="ARBA" id="ARBA00022692"/>
    </source>
</evidence>
<evidence type="ECO:0000313" key="22">
    <source>
        <dbReference type="Proteomes" id="UP000191024"/>
    </source>
</evidence>
<evidence type="ECO:0000256" key="19">
    <source>
        <dbReference type="PROSITE-ProRule" id="PRU00175"/>
    </source>
</evidence>
<evidence type="ECO:0000256" key="1">
    <source>
        <dbReference type="ARBA" id="ARBA00000900"/>
    </source>
</evidence>
<dbReference type="InterPro" id="IPR006845">
    <property type="entry name" value="Pex_N"/>
</dbReference>
<sequence length="329" mass="38057">MTENEDWMLTAASASAIVQSHQKDIYIESILTKKLESALKRVKGQYFTNAYVLEIRVAAKLLYLGLTTLRGKRTLGEQYVDVIYVDRARKSLSGLLNRLLFVFAHALLPYIGSRVYSKLSQACSLPNARRNWPRLGRLMEILDYGRSFKLMELLTELHLIIFYFFGTYYHLSKRIFGLRYGLAHKVDQSERQFRESSARGYKILSSVVFIRFGINLANVIRDMRDRTLVSRESKDDKTSSNAKIDNLRLSKIPRENDVSHLDMKDPDVLPFIPQESRKCVLCLSEMRDPSCGPCGHLFCWSCILDWTNERPECPLCRQKCLQQSILPIR</sequence>
<evidence type="ECO:0000256" key="7">
    <source>
        <dbReference type="ARBA" id="ARBA00022593"/>
    </source>
</evidence>
<dbReference type="GO" id="GO:0016567">
    <property type="term" value="P:protein ubiquitination"/>
    <property type="evidence" value="ECO:0007669"/>
    <property type="project" value="UniProtKB-ARBA"/>
</dbReference>
<evidence type="ECO:0000256" key="4">
    <source>
        <dbReference type="ARBA" id="ARBA00008704"/>
    </source>
</evidence>
<evidence type="ECO:0000256" key="3">
    <source>
        <dbReference type="ARBA" id="ARBA00004906"/>
    </source>
</evidence>
<dbReference type="InterPro" id="IPR017907">
    <property type="entry name" value="Znf_RING_CS"/>
</dbReference>
<feature type="domain" description="RING-type" evidence="20">
    <location>
        <begin position="279"/>
        <end position="317"/>
    </location>
</feature>
<keyword evidence="12" id="KW-0833">Ubl conjugation pathway</keyword>
<dbReference type="GO" id="GO:0008270">
    <property type="term" value="F:zinc ion binding"/>
    <property type="evidence" value="ECO:0007669"/>
    <property type="project" value="UniProtKB-KW"/>
</dbReference>
<keyword evidence="6" id="KW-0813">Transport</keyword>
<dbReference type="Gene3D" id="3.30.40.10">
    <property type="entry name" value="Zinc/RING finger domain, C3HC4 (zinc finger)"/>
    <property type="match status" value="1"/>
</dbReference>
<dbReference type="Proteomes" id="UP000191024">
    <property type="component" value="Chromosome B"/>
</dbReference>
<dbReference type="AlphaFoldDB" id="A0A1G4IUW6"/>
<evidence type="ECO:0000256" key="10">
    <source>
        <dbReference type="ARBA" id="ARBA00022723"/>
    </source>
</evidence>
<keyword evidence="14" id="KW-0653">Protein transport</keyword>
<dbReference type="PANTHER" id="PTHR23350">
    <property type="entry name" value="PEROXISOME ASSEMBLY PROTEIN 10"/>
    <property type="match status" value="1"/>
</dbReference>
<name>A0A1G4IUW6_9SACH</name>
<dbReference type="Pfam" id="PF04757">
    <property type="entry name" value="Pex2_Pex12"/>
    <property type="match status" value="1"/>
</dbReference>
<reference evidence="21 22" key="1">
    <citation type="submission" date="2016-03" db="EMBL/GenBank/DDBJ databases">
        <authorList>
            <person name="Devillers H."/>
        </authorList>
    </citation>
    <scope>NUCLEOTIDE SEQUENCE [LARGE SCALE GENOMIC DNA]</scope>
    <source>
        <strain evidence="21">CBS 11717</strain>
    </source>
</reference>
<evidence type="ECO:0000256" key="16">
    <source>
        <dbReference type="ARBA" id="ARBA00023136"/>
    </source>
</evidence>
<keyword evidence="22" id="KW-1185">Reference proteome</keyword>
<evidence type="ECO:0000256" key="11">
    <source>
        <dbReference type="ARBA" id="ARBA00022771"/>
    </source>
</evidence>
<dbReference type="GO" id="GO:0016562">
    <property type="term" value="P:protein import into peroxisome matrix, receptor recycling"/>
    <property type="evidence" value="ECO:0007669"/>
    <property type="project" value="UniProtKB-ARBA"/>
</dbReference>
<proteinExistence type="inferred from homology"/>
<comment type="similarity">
    <text evidence="4">Belongs to the pex2/pex10/pex12 family.</text>
</comment>
<evidence type="ECO:0000256" key="6">
    <source>
        <dbReference type="ARBA" id="ARBA00022448"/>
    </source>
</evidence>
<evidence type="ECO:0000256" key="17">
    <source>
        <dbReference type="ARBA" id="ARBA00023140"/>
    </source>
</evidence>
<evidence type="ECO:0000256" key="8">
    <source>
        <dbReference type="ARBA" id="ARBA00022679"/>
    </source>
</evidence>
<evidence type="ECO:0000313" key="21">
    <source>
        <dbReference type="EMBL" id="SCU80836.1"/>
    </source>
</evidence>
<dbReference type="GO" id="GO:0061630">
    <property type="term" value="F:ubiquitin protein ligase activity"/>
    <property type="evidence" value="ECO:0007669"/>
    <property type="project" value="UniProtKB-EC"/>
</dbReference>
<keyword evidence="9" id="KW-0812">Transmembrane</keyword>
<evidence type="ECO:0000259" key="20">
    <source>
        <dbReference type="PROSITE" id="PS50089"/>
    </source>
</evidence>
<keyword evidence="8" id="KW-0808">Transferase</keyword>
<dbReference type="InterPro" id="IPR025654">
    <property type="entry name" value="PEX2/10"/>
</dbReference>
<accession>A0A1G4IUW6</accession>
<evidence type="ECO:0000256" key="2">
    <source>
        <dbReference type="ARBA" id="ARBA00004585"/>
    </source>
</evidence>
<evidence type="ECO:0000256" key="15">
    <source>
        <dbReference type="ARBA" id="ARBA00022989"/>
    </source>
</evidence>
<gene>
    <name evidence="21" type="ORF">LAMI_0B03884G</name>
</gene>
<comment type="pathway">
    <text evidence="3">Protein modification; protein ubiquitination.</text>
</comment>
<dbReference type="InterPro" id="IPR001841">
    <property type="entry name" value="Znf_RING"/>
</dbReference>
<dbReference type="InterPro" id="IPR013083">
    <property type="entry name" value="Znf_RING/FYVE/PHD"/>
</dbReference>
<organism evidence="21 22">
    <name type="scientific">Lachancea mirantina</name>
    <dbReference type="NCBI Taxonomy" id="1230905"/>
    <lineage>
        <taxon>Eukaryota</taxon>
        <taxon>Fungi</taxon>
        <taxon>Dikarya</taxon>
        <taxon>Ascomycota</taxon>
        <taxon>Saccharomycotina</taxon>
        <taxon>Saccharomycetes</taxon>
        <taxon>Saccharomycetales</taxon>
        <taxon>Saccharomycetaceae</taxon>
        <taxon>Lachancea</taxon>
    </lineage>
</organism>